<dbReference type="SUPFAM" id="SSF57535">
    <property type="entry name" value="Complement control module/SCR domain"/>
    <property type="match status" value="1"/>
</dbReference>
<accession>A0A8T3E9I8</accession>
<evidence type="ECO:0000256" key="3">
    <source>
        <dbReference type="ARBA" id="ARBA00023180"/>
    </source>
</evidence>
<evidence type="ECO:0000256" key="1">
    <source>
        <dbReference type="ARBA" id="ARBA00022737"/>
    </source>
</evidence>
<dbReference type="Pfam" id="PF21330">
    <property type="entry name" value="Kazal_C7"/>
    <property type="match status" value="1"/>
</dbReference>
<keyword evidence="7" id="KW-1185">Reference proteome</keyword>
<keyword evidence="2" id="KW-1015">Disulfide bond</keyword>
<dbReference type="CDD" id="cd00033">
    <property type="entry name" value="CCP"/>
    <property type="match status" value="1"/>
</dbReference>
<dbReference type="Proteomes" id="UP000829720">
    <property type="component" value="Unassembled WGS sequence"/>
</dbReference>
<protein>
    <recommendedName>
        <fullName evidence="5">Sushi domain-containing protein</fullName>
    </recommendedName>
</protein>
<evidence type="ECO:0000259" key="5">
    <source>
        <dbReference type="PROSITE" id="PS50923"/>
    </source>
</evidence>
<gene>
    <name evidence="6" type="ORF">AGOR_G00010890</name>
</gene>
<dbReference type="AlphaFoldDB" id="A0A8T3E9I8"/>
<dbReference type="OrthoDB" id="504708at2759"/>
<proteinExistence type="predicted"/>
<dbReference type="InterPro" id="IPR003884">
    <property type="entry name" value="FacI_MAC"/>
</dbReference>
<evidence type="ECO:0000313" key="6">
    <source>
        <dbReference type="EMBL" id="KAI1904944.1"/>
    </source>
</evidence>
<organism evidence="6 7">
    <name type="scientific">Albula goreensis</name>
    <dbReference type="NCBI Taxonomy" id="1534307"/>
    <lineage>
        <taxon>Eukaryota</taxon>
        <taxon>Metazoa</taxon>
        <taxon>Chordata</taxon>
        <taxon>Craniata</taxon>
        <taxon>Vertebrata</taxon>
        <taxon>Euteleostomi</taxon>
        <taxon>Actinopterygii</taxon>
        <taxon>Neopterygii</taxon>
        <taxon>Teleostei</taxon>
        <taxon>Albuliformes</taxon>
        <taxon>Albulidae</taxon>
        <taxon>Albula</taxon>
    </lineage>
</organism>
<dbReference type="InterPro" id="IPR000436">
    <property type="entry name" value="Sushi_SCR_CCP_dom"/>
</dbReference>
<comment type="caution">
    <text evidence="4">Lacks conserved residue(s) required for the propagation of feature annotation.</text>
</comment>
<keyword evidence="1" id="KW-0677">Repeat</keyword>
<dbReference type="PROSITE" id="PS50923">
    <property type="entry name" value="SUSHI"/>
    <property type="match status" value="1"/>
</dbReference>
<keyword evidence="3" id="KW-0325">Glycoprotein</keyword>
<dbReference type="Pfam" id="PF00084">
    <property type="entry name" value="Sushi"/>
    <property type="match status" value="1"/>
</dbReference>
<feature type="domain" description="Sushi" evidence="5">
    <location>
        <begin position="1"/>
        <end position="44"/>
    </location>
</feature>
<dbReference type="SMART" id="SM00057">
    <property type="entry name" value="FIMAC"/>
    <property type="match status" value="2"/>
</dbReference>
<evidence type="ECO:0000313" key="7">
    <source>
        <dbReference type="Proteomes" id="UP000829720"/>
    </source>
</evidence>
<dbReference type="Gene3D" id="3.30.60.30">
    <property type="match status" value="2"/>
</dbReference>
<dbReference type="Pfam" id="PF18434">
    <property type="entry name" value="Kazal_3"/>
    <property type="match status" value="1"/>
</dbReference>
<reference evidence="6" key="1">
    <citation type="submission" date="2021-01" db="EMBL/GenBank/DDBJ databases">
        <authorList>
            <person name="Zahm M."/>
            <person name="Roques C."/>
            <person name="Cabau C."/>
            <person name="Klopp C."/>
            <person name="Donnadieu C."/>
            <person name="Jouanno E."/>
            <person name="Lampietro C."/>
            <person name="Louis A."/>
            <person name="Herpin A."/>
            <person name="Echchiki A."/>
            <person name="Berthelot C."/>
            <person name="Parey E."/>
            <person name="Roest-Crollius H."/>
            <person name="Braasch I."/>
            <person name="Postlethwait J."/>
            <person name="Bobe J."/>
            <person name="Montfort J."/>
            <person name="Bouchez O."/>
            <person name="Begum T."/>
            <person name="Mejri S."/>
            <person name="Adams A."/>
            <person name="Chen W.-J."/>
            <person name="Guiguen Y."/>
        </authorList>
    </citation>
    <scope>NUCLEOTIDE SEQUENCE</scope>
    <source>
        <tissue evidence="6">Blood</tissue>
    </source>
</reference>
<comment type="caution">
    <text evidence="6">The sequence shown here is derived from an EMBL/GenBank/DDBJ whole genome shotgun (WGS) entry which is preliminary data.</text>
</comment>
<dbReference type="EMBL" id="JAERUA010000001">
    <property type="protein sequence ID" value="KAI1904944.1"/>
    <property type="molecule type" value="Genomic_DNA"/>
</dbReference>
<dbReference type="InterPro" id="IPR048825">
    <property type="entry name" value="C7_KAZAL"/>
</dbReference>
<dbReference type="InterPro" id="IPR040729">
    <property type="entry name" value="Kazal_3"/>
</dbReference>
<evidence type="ECO:0000256" key="2">
    <source>
        <dbReference type="ARBA" id="ARBA00023157"/>
    </source>
</evidence>
<keyword evidence="4" id="KW-0768">Sushi</keyword>
<dbReference type="InterPro" id="IPR035976">
    <property type="entry name" value="Sushi/SCR/CCP_sf"/>
</dbReference>
<name>A0A8T3E9I8_9TELE</name>
<dbReference type="Gene3D" id="2.10.70.10">
    <property type="entry name" value="Complement Module, domain 1"/>
    <property type="match status" value="1"/>
</dbReference>
<evidence type="ECO:0000256" key="4">
    <source>
        <dbReference type="PROSITE-ProRule" id="PRU00302"/>
    </source>
</evidence>
<sequence>MTYQIGERVALSCPPGMQRDGESEITCDSSLNWSPSLEHIRCQAVAVEVPDPSNLQCKPWEKLAQDKCVCKTPHECRSSLEVCATDTERGRSIRLNVCKVRALECLGRSFSLAEDSACDWPDDDPTPCPNCQLWEKCDERSRMCVCREQGQCSEQGSTLCVMPKEGAIAVTMTECEAGIRRCRGDPISVVTLGPCLST</sequence>